<keyword evidence="1" id="KW-0472">Membrane</keyword>
<dbReference type="Pfam" id="PF06687">
    <property type="entry name" value="SUR7"/>
    <property type="match status" value="1"/>
</dbReference>
<accession>A0A4S4MYF1</accession>
<keyword evidence="1" id="KW-0812">Transmembrane</keyword>
<dbReference type="GO" id="GO:0005886">
    <property type="term" value="C:plasma membrane"/>
    <property type="evidence" value="ECO:0007669"/>
    <property type="project" value="InterPro"/>
</dbReference>
<dbReference type="PANTHER" id="PTHR28013:SF4">
    <property type="entry name" value="MARVEL DOMAIN-CONTAINING PROTEIN"/>
    <property type="match status" value="1"/>
</dbReference>
<gene>
    <name evidence="2" type="ORF">EUX98_g2676</name>
</gene>
<dbReference type="InterPro" id="IPR051380">
    <property type="entry name" value="pH-response_reg_palI/RIM9"/>
</dbReference>
<comment type="caution">
    <text evidence="2">The sequence shown here is derived from an EMBL/GenBank/DDBJ whole genome shotgun (WGS) entry which is preliminary data.</text>
</comment>
<dbReference type="EMBL" id="SGPM01000045">
    <property type="protein sequence ID" value="THH31514.1"/>
    <property type="molecule type" value="Genomic_DNA"/>
</dbReference>
<reference evidence="2 3" key="1">
    <citation type="submission" date="2019-02" db="EMBL/GenBank/DDBJ databases">
        <title>Genome sequencing of the rare red list fungi Antrodiella citrinella (Flaviporus citrinellus).</title>
        <authorList>
            <person name="Buettner E."/>
            <person name="Kellner H."/>
        </authorList>
    </citation>
    <scope>NUCLEOTIDE SEQUENCE [LARGE SCALE GENOMIC DNA]</scope>
    <source>
        <strain evidence="2 3">DSM 108506</strain>
    </source>
</reference>
<dbReference type="PANTHER" id="PTHR28013">
    <property type="entry name" value="PROTEIN DCV1-RELATED"/>
    <property type="match status" value="1"/>
</dbReference>
<dbReference type="AlphaFoldDB" id="A0A4S4MYF1"/>
<feature type="transmembrane region" description="Helical" evidence="1">
    <location>
        <begin position="156"/>
        <end position="179"/>
    </location>
</feature>
<name>A0A4S4MYF1_9APHY</name>
<evidence type="ECO:0000256" key="1">
    <source>
        <dbReference type="SAM" id="Phobius"/>
    </source>
</evidence>
<protein>
    <recommendedName>
        <fullName evidence="4">MARVEL domain-containing protein</fullName>
    </recommendedName>
</protein>
<dbReference type="InterPro" id="IPR009571">
    <property type="entry name" value="SUR7/Rim9-like_fungi"/>
</dbReference>
<evidence type="ECO:0008006" key="4">
    <source>
        <dbReference type="Google" id="ProtNLM"/>
    </source>
</evidence>
<sequence>MFDRHTVPSFILLTCSLVLLVLTTFSVPFVKSFYFFRADINGGVTFGMWGWCFDLSGQCSPKQFGYVWVPQLTQILTKLLILFPAAAGLTLISMAVLTPVMFSRYSRMHPFPLFALLALATWLCSAAAFGISLANWLIARNRFHKSGVATSLGPLIWMDLGALVLLLIVATNASCGSLCRGHMGRRHSGVYFTY</sequence>
<feature type="transmembrane region" description="Helical" evidence="1">
    <location>
        <begin position="79"/>
        <end position="102"/>
    </location>
</feature>
<keyword evidence="1" id="KW-1133">Transmembrane helix</keyword>
<dbReference type="GO" id="GO:0032153">
    <property type="term" value="C:cell division site"/>
    <property type="evidence" value="ECO:0007669"/>
    <property type="project" value="TreeGrafter"/>
</dbReference>
<dbReference type="OrthoDB" id="2589196at2759"/>
<evidence type="ECO:0000313" key="3">
    <source>
        <dbReference type="Proteomes" id="UP000308730"/>
    </source>
</evidence>
<dbReference type="GO" id="GO:0035838">
    <property type="term" value="C:growing cell tip"/>
    <property type="evidence" value="ECO:0007669"/>
    <property type="project" value="TreeGrafter"/>
</dbReference>
<feature type="transmembrane region" description="Helical" evidence="1">
    <location>
        <begin position="114"/>
        <end position="136"/>
    </location>
</feature>
<evidence type="ECO:0000313" key="2">
    <source>
        <dbReference type="EMBL" id="THH31514.1"/>
    </source>
</evidence>
<dbReference type="Proteomes" id="UP000308730">
    <property type="component" value="Unassembled WGS sequence"/>
</dbReference>
<keyword evidence="3" id="KW-1185">Reference proteome</keyword>
<proteinExistence type="predicted"/>
<organism evidence="2 3">
    <name type="scientific">Antrodiella citrinella</name>
    <dbReference type="NCBI Taxonomy" id="2447956"/>
    <lineage>
        <taxon>Eukaryota</taxon>
        <taxon>Fungi</taxon>
        <taxon>Dikarya</taxon>
        <taxon>Basidiomycota</taxon>
        <taxon>Agaricomycotina</taxon>
        <taxon>Agaricomycetes</taxon>
        <taxon>Polyporales</taxon>
        <taxon>Steccherinaceae</taxon>
        <taxon>Antrodiella</taxon>
    </lineage>
</organism>